<reference evidence="2" key="2">
    <citation type="submission" date="2018-05" db="EMBL/GenBank/DDBJ databases">
        <title>OmerRS3 (Oryza meridionalis Reference Sequence Version 3).</title>
        <authorList>
            <person name="Zhang J."/>
            <person name="Kudrna D."/>
            <person name="Lee S."/>
            <person name="Talag J."/>
            <person name="Welchert J."/>
            <person name="Wing R.A."/>
        </authorList>
    </citation>
    <scope>NUCLEOTIDE SEQUENCE [LARGE SCALE GENOMIC DNA]</scope>
    <source>
        <strain evidence="2">cv. OR44</strain>
    </source>
</reference>
<proteinExistence type="predicted"/>
<accession>A0A0E0DMD5</accession>
<evidence type="ECO:0000256" key="1">
    <source>
        <dbReference type="SAM" id="MobiDB-lite"/>
    </source>
</evidence>
<keyword evidence="3" id="KW-1185">Reference proteome</keyword>
<feature type="region of interest" description="Disordered" evidence="1">
    <location>
        <begin position="1"/>
        <end position="23"/>
    </location>
</feature>
<dbReference type="Proteomes" id="UP000008021">
    <property type="component" value="Chromosome 5"/>
</dbReference>
<dbReference type="AlphaFoldDB" id="A0A0E0DMD5"/>
<organism evidence="2">
    <name type="scientific">Oryza meridionalis</name>
    <dbReference type="NCBI Taxonomy" id="40149"/>
    <lineage>
        <taxon>Eukaryota</taxon>
        <taxon>Viridiplantae</taxon>
        <taxon>Streptophyta</taxon>
        <taxon>Embryophyta</taxon>
        <taxon>Tracheophyta</taxon>
        <taxon>Spermatophyta</taxon>
        <taxon>Magnoliopsida</taxon>
        <taxon>Liliopsida</taxon>
        <taxon>Poales</taxon>
        <taxon>Poaceae</taxon>
        <taxon>BOP clade</taxon>
        <taxon>Oryzoideae</taxon>
        <taxon>Oryzeae</taxon>
        <taxon>Oryzinae</taxon>
        <taxon>Oryza</taxon>
    </lineage>
</organism>
<reference evidence="2" key="1">
    <citation type="submission" date="2015-04" db="UniProtKB">
        <authorList>
            <consortium name="EnsemblPlants"/>
        </authorList>
    </citation>
    <scope>IDENTIFICATION</scope>
</reference>
<sequence length="93" mass="9919">MELLQVGGAEPRPPGFGSSGSPCRRCHRRRWCSWPARRRGGGRRPQESPAAPGAVAAGSQPLDKLTLTLVASKGLNFIIKDCVNRLLKKNGGG</sequence>
<dbReference type="Gramene" id="OMERI05G04020.1">
    <property type="protein sequence ID" value="OMERI05G04020.1"/>
    <property type="gene ID" value="OMERI05G04020"/>
</dbReference>
<protein>
    <submittedName>
        <fullName evidence="2">Uncharacterized protein</fullName>
    </submittedName>
</protein>
<evidence type="ECO:0000313" key="2">
    <source>
        <dbReference type="EnsemblPlants" id="OMERI05G04020.1"/>
    </source>
</evidence>
<evidence type="ECO:0000313" key="3">
    <source>
        <dbReference type="Proteomes" id="UP000008021"/>
    </source>
</evidence>
<dbReference type="EnsemblPlants" id="OMERI05G04020.1">
    <property type="protein sequence ID" value="OMERI05G04020.1"/>
    <property type="gene ID" value="OMERI05G04020"/>
</dbReference>
<dbReference type="HOGENOM" id="CLU_2403349_0_0_1"/>
<name>A0A0E0DMD5_9ORYZ</name>
<feature type="compositionally biased region" description="Low complexity" evidence="1">
    <location>
        <begin position="48"/>
        <end position="57"/>
    </location>
</feature>
<feature type="region of interest" description="Disordered" evidence="1">
    <location>
        <begin position="35"/>
        <end position="57"/>
    </location>
</feature>